<reference evidence="8" key="1">
    <citation type="journal article" date="2020" name="Stud. Mycol.">
        <title>101 Dothideomycetes genomes: a test case for predicting lifestyles and emergence of pathogens.</title>
        <authorList>
            <person name="Haridas S."/>
            <person name="Albert R."/>
            <person name="Binder M."/>
            <person name="Bloem J."/>
            <person name="Labutti K."/>
            <person name="Salamov A."/>
            <person name="Andreopoulos B."/>
            <person name="Baker S."/>
            <person name="Barry K."/>
            <person name="Bills G."/>
            <person name="Bluhm B."/>
            <person name="Cannon C."/>
            <person name="Castanera R."/>
            <person name="Culley D."/>
            <person name="Daum C."/>
            <person name="Ezra D."/>
            <person name="Gonzalez J."/>
            <person name="Henrissat B."/>
            <person name="Kuo A."/>
            <person name="Liang C."/>
            <person name="Lipzen A."/>
            <person name="Lutzoni F."/>
            <person name="Magnuson J."/>
            <person name="Mondo S."/>
            <person name="Nolan M."/>
            <person name="Ohm R."/>
            <person name="Pangilinan J."/>
            <person name="Park H.-J."/>
            <person name="Ramirez L."/>
            <person name="Alfaro M."/>
            <person name="Sun H."/>
            <person name="Tritt A."/>
            <person name="Yoshinaga Y."/>
            <person name="Zwiers L.-H."/>
            <person name="Turgeon B."/>
            <person name="Goodwin S."/>
            <person name="Spatafora J."/>
            <person name="Crous P."/>
            <person name="Grigoriev I."/>
        </authorList>
    </citation>
    <scope>NUCLEOTIDE SEQUENCE</scope>
    <source>
        <strain evidence="8">CBS 122367</strain>
    </source>
</reference>
<dbReference type="GO" id="GO:0031965">
    <property type="term" value="C:nuclear membrane"/>
    <property type="evidence" value="ECO:0007669"/>
    <property type="project" value="UniProtKB-SubCell"/>
</dbReference>
<dbReference type="InterPro" id="IPR007252">
    <property type="entry name" value="Nup84/Nup107"/>
</dbReference>
<keyword evidence="3" id="KW-0653">Protein transport</keyword>
<evidence type="ECO:0000256" key="1">
    <source>
        <dbReference type="ARBA" id="ARBA00022448"/>
    </source>
</evidence>
<dbReference type="GO" id="GO:0000973">
    <property type="term" value="P:post-transcriptional tethering of RNA polymerase II gene DNA at nuclear periphery"/>
    <property type="evidence" value="ECO:0007669"/>
    <property type="project" value="TreeGrafter"/>
</dbReference>
<dbReference type="GO" id="GO:0031080">
    <property type="term" value="C:nuclear pore outer ring"/>
    <property type="evidence" value="ECO:0007669"/>
    <property type="project" value="TreeGrafter"/>
</dbReference>
<comment type="similarity">
    <text evidence="7">Belongs to the nucleoporin Nup84/Nup107 family.</text>
</comment>
<keyword evidence="4 7" id="KW-0811">Translocation</keyword>
<dbReference type="PANTHER" id="PTHR13003">
    <property type="entry name" value="NUP107-RELATED"/>
    <property type="match status" value="1"/>
</dbReference>
<evidence type="ECO:0000256" key="2">
    <source>
        <dbReference type="ARBA" id="ARBA00022816"/>
    </source>
</evidence>
<dbReference type="Proteomes" id="UP000799291">
    <property type="component" value="Unassembled WGS sequence"/>
</dbReference>
<comment type="subunit">
    <text evidence="7">Part of the nuclear pore complex (NPC).</text>
</comment>
<proteinExistence type="inferred from homology"/>
<dbReference type="EMBL" id="MU005574">
    <property type="protein sequence ID" value="KAF2688182.1"/>
    <property type="molecule type" value="Genomic_DNA"/>
</dbReference>
<comment type="subcellular location">
    <subcellularLocation>
        <location evidence="7">Nucleus</location>
        <location evidence="7">Nuclear pore complex</location>
    </subcellularLocation>
    <subcellularLocation>
        <location evidence="7">Nucleus membrane</location>
    </subcellularLocation>
</comment>
<dbReference type="GO" id="GO:0006406">
    <property type="term" value="P:mRNA export from nucleus"/>
    <property type="evidence" value="ECO:0007669"/>
    <property type="project" value="TreeGrafter"/>
</dbReference>
<dbReference type="Pfam" id="PF04121">
    <property type="entry name" value="Nup84_Nup100"/>
    <property type="match status" value="1"/>
</dbReference>
<name>A0A6G1JCC7_9PLEO</name>
<organism evidence="8 9">
    <name type="scientific">Lentithecium fluviatile CBS 122367</name>
    <dbReference type="NCBI Taxonomy" id="1168545"/>
    <lineage>
        <taxon>Eukaryota</taxon>
        <taxon>Fungi</taxon>
        <taxon>Dikarya</taxon>
        <taxon>Ascomycota</taxon>
        <taxon>Pezizomycotina</taxon>
        <taxon>Dothideomycetes</taxon>
        <taxon>Pleosporomycetidae</taxon>
        <taxon>Pleosporales</taxon>
        <taxon>Massarineae</taxon>
        <taxon>Lentitheciaceae</taxon>
        <taxon>Lentithecium</taxon>
    </lineage>
</organism>
<sequence length="1005" mass="114136">MASTFSQRSLAPSQANGNRATSIVASRNASSLSVNDPLQPLRAMADRVGREVEKFAERVDHWHTHGNENEKAKYQTTVKMVAKFRDLAESNVRELKKQSSVENQGELDRSVRRRIKNIERDGGENLFGQSSRSIVPSIEPSAASDPPNVRELRHWQTELATWELLRIIIDHHHPEPGTNVAARKAARLAEVGGKGRYCPKNEVWDRFVLGDDAAQEKNIILKWLQQTAKNTESNIESIVEQWGAVSGKDTNTWTSGWLDTKAKIKQAKRVQGLDRPLDKDHTLQGHGSVKSLVTRLDPDAPVRQNGVLETSDEYYENALWMVCYEMLRRGEPWDKISEWCKERNEAWRGVSIGAAYNSHPDGGPNVAGDDLGYLFRRMCFYAARGAKMPYEGAVYALLSGDIKQVQAASRSWDDHLYAYYNGLLLSRFDRYLRNNPKPHPWVSEKSVLAFVFQDAVANFDDWETANQQVVELLKRDAATANQAKTPMKLIQGALISGTIEDLLYKVGIAIADMLQDDSRLANLIIDPDSDMEDPSSKKVTEERAVSAEGYYQTLARDPYALRILAHIFMIYREGLQLMEYGATPKVFAMENVVTAYIEFLRVTKRLQLIPLYAAQLGEWRGRHCLTRILPDIKNNDEQKRCITLMEQYRIDNVLTVCDYWWLMLRDSGLVSGEDDQVPNPISRFTIVEKYDKASAYLWPGVRIKQDITGFDISAKEEALLEALQWYTHLETDYEQTFRALNKTLRSFLLNGRLGAAEKLINDMSTEAISLSKTGALFGYTFDFTQAGAEDQDEDQVAEAMRNSTSGTHSARPSVMLTADDHADLVYRLRAASQTYYDQSQLVRLITYFRQWRAEEEKLINQRNADQQISTKRVKDLFAAIEATFAALLEPQYEPTLSPSLWPLYTAYFPELVLAYMSILQSGSFFIHRDGATKAMDLATEVASDERVWLQKVFLETRRMSELVDALALVAKAMLRLGEHDASKAKTGKKRKKGETLRIWDVNVRN</sequence>
<comment type="function">
    <text evidence="7">Functions as a component of the nuclear pore complex (NPC).</text>
</comment>
<dbReference type="GO" id="GO:0017056">
    <property type="term" value="F:structural constituent of nuclear pore"/>
    <property type="evidence" value="ECO:0007669"/>
    <property type="project" value="UniProtKB-UniRule"/>
</dbReference>
<keyword evidence="1 7" id="KW-0813">Transport</keyword>
<evidence type="ECO:0000256" key="7">
    <source>
        <dbReference type="RuleBase" id="RU365072"/>
    </source>
</evidence>
<accession>A0A6G1JCC7</accession>
<keyword evidence="6 7" id="KW-0539">Nucleus</keyword>
<dbReference type="GO" id="GO:0006606">
    <property type="term" value="P:protein import into nucleus"/>
    <property type="evidence" value="ECO:0007669"/>
    <property type="project" value="TreeGrafter"/>
</dbReference>
<dbReference type="OrthoDB" id="3098at2759"/>
<keyword evidence="9" id="KW-1185">Reference proteome</keyword>
<evidence type="ECO:0000256" key="5">
    <source>
        <dbReference type="ARBA" id="ARBA00023132"/>
    </source>
</evidence>
<keyword evidence="5 7" id="KW-0906">Nuclear pore complex</keyword>
<evidence type="ECO:0000256" key="4">
    <source>
        <dbReference type="ARBA" id="ARBA00023010"/>
    </source>
</evidence>
<evidence type="ECO:0000313" key="8">
    <source>
        <dbReference type="EMBL" id="KAF2688182.1"/>
    </source>
</evidence>
<protein>
    <recommendedName>
        <fullName evidence="7">Nuclear pore complex protein</fullName>
    </recommendedName>
</protein>
<keyword evidence="7" id="KW-0472">Membrane</keyword>
<dbReference type="PANTHER" id="PTHR13003:SF2">
    <property type="entry name" value="NUCLEAR PORE COMPLEX PROTEIN NUP107"/>
    <property type="match status" value="1"/>
</dbReference>
<dbReference type="Gene3D" id="1.10.3450.20">
    <property type="match status" value="1"/>
</dbReference>
<evidence type="ECO:0000256" key="6">
    <source>
        <dbReference type="ARBA" id="ARBA00023242"/>
    </source>
</evidence>
<evidence type="ECO:0000256" key="3">
    <source>
        <dbReference type="ARBA" id="ARBA00022927"/>
    </source>
</evidence>
<gene>
    <name evidence="8" type="ORF">K458DRAFT_361174</name>
</gene>
<keyword evidence="2" id="KW-0509">mRNA transport</keyword>
<dbReference type="AlphaFoldDB" id="A0A6G1JCC7"/>
<evidence type="ECO:0000313" key="9">
    <source>
        <dbReference type="Proteomes" id="UP000799291"/>
    </source>
</evidence>
<dbReference type="Gene3D" id="1.20.190.50">
    <property type="match status" value="1"/>
</dbReference>